<keyword evidence="3 5" id="KW-0067">ATP-binding</keyword>
<evidence type="ECO:0000256" key="3">
    <source>
        <dbReference type="ARBA" id="ARBA00022840"/>
    </source>
</evidence>
<dbReference type="PRINTS" id="PR00304">
    <property type="entry name" value="TCOMPLEXTCP1"/>
</dbReference>
<dbReference type="PROSITE" id="PS00995">
    <property type="entry name" value="TCP1_3"/>
    <property type="match status" value="1"/>
</dbReference>
<dbReference type="Proteomes" id="UP000887540">
    <property type="component" value="Unplaced"/>
</dbReference>
<keyword evidence="6" id="KW-1185">Reference proteome</keyword>
<dbReference type="Gene3D" id="1.10.560.10">
    <property type="entry name" value="GroEL-like equatorial domain"/>
    <property type="match status" value="1"/>
</dbReference>
<evidence type="ECO:0000256" key="1">
    <source>
        <dbReference type="ARBA" id="ARBA00008020"/>
    </source>
</evidence>
<dbReference type="AlphaFoldDB" id="A0A914EAS3"/>
<sequence>MANVPIILLKEGTESRQEKGQVLSNISACIAVADSVRTTLCTRGKTTISNDGATILKLLDIVYPAALVMCDIAKSQDAGVGDGTTTVIVLAAEFLKRNRLSKMLLTRS</sequence>
<dbReference type="InterPro" id="IPR002194">
    <property type="entry name" value="Chaperonin_TCP-1_CS"/>
</dbReference>
<keyword evidence="2 5" id="KW-0547">Nucleotide-binding</keyword>
<proteinExistence type="inferred from homology"/>
<dbReference type="GO" id="GO:0005524">
    <property type="term" value="F:ATP binding"/>
    <property type="evidence" value="ECO:0007669"/>
    <property type="project" value="UniProtKB-KW"/>
</dbReference>
<reference evidence="7" key="1">
    <citation type="submission" date="2022-11" db="UniProtKB">
        <authorList>
            <consortium name="WormBaseParasite"/>
        </authorList>
    </citation>
    <scope>IDENTIFICATION</scope>
</reference>
<dbReference type="WBParaSite" id="ACRNAN_scaffold65.g24609.t1">
    <property type="protein sequence ID" value="ACRNAN_scaffold65.g24609.t1"/>
    <property type="gene ID" value="ACRNAN_scaffold65.g24609"/>
</dbReference>
<dbReference type="SUPFAM" id="SSF48592">
    <property type="entry name" value="GroEL equatorial domain-like"/>
    <property type="match status" value="1"/>
</dbReference>
<accession>A0A914EAS3</accession>
<organism evidence="6 7">
    <name type="scientific">Acrobeloides nanus</name>
    <dbReference type="NCBI Taxonomy" id="290746"/>
    <lineage>
        <taxon>Eukaryota</taxon>
        <taxon>Metazoa</taxon>
        <taxon>Ecdysozoa</taxon>
        <taxon>Nematoda</taxon>
        <taxon>Chromadorea</taxon>
        <taxon>Rhabditida</taxon>
        <taxon>Tylenchina</taxon>
        <taxon>Cephalobomorpha</taxon>
        <taxon>Cephaloboidea</taxon>
        <taxon>Cephalobidae</taxon>
        <taxon>Acrobeloides</taxon>
    </lineage>
</organism>
<comment type="similarity">
    <text evidence="1 5">Belongs to the TCP-1 chaperonin family.</text>
</comment>
<dbReference type="GO" id="GO:0140662">
    <property type="term" value="F:ATP-dependent protein folding chaperone"/>
    <property type="evidence" value="ECO:0007669"/>
    <property type="project" value="InterPro"/>
</dbReference>
<dbReference type="PANTHER" id="PTHR11353">
    <property type="entry name" value="CHAPERONIN"/>
    <property type="match status" value="1"/>
</dbReference>
<dbReference type="GO" id="GO:0016887">
    <property type="term" value="F:ATP hydrolysis activity"/>
    <property type="evidence" value="ECO:0007669"/>
    <property type="project" value="InterPro"/>
</dbReference>
<name>A0A914EAS3_9BILA</name>
<dbReference type="InterPro" id="IPR027413">
    <property type="entry name" value="GROEL-like_equatorial_sf"/>
</dbReference>
<dbReference type="Pfam" id="PF00118">
    <property type="entry name" value="Cpn60_TCP1"/>
    <property type="match status" value="1"/>
</dbReference>
<evidence type="ECO:0000256" key="4">
    <source>
        <dbReference type="ARBA" id="ARBA00023186"/>
    </source>
</evidence>
<protein>
    <submittedName>
        <fullName evidence="7">T-complex protein 1 subunit eta</fullName>
    </submittedName>
</protein>
<evidence type="ECO:0000256" key="5">
    <source>
        <dbReference type="RuleBase" id="RU004187"/>
    </source>
</evidence>
<dbReference type="GO" id="GO:0051082">
    <property type="term" value="F:unfolded protein binding"/>
    <property type="evidence" value="ECO:0007669"/>
    <property type="project" value="InterPro"/>
</dbReference>
<evidence type="ECO:0000313" key="7">
    <source>
        <dbReference type="WBParaSite" id="ACRNAN_scaffold65.g24609.t1"/>
    </source>
</evidence>
<evidence type="ECO:0000256" key="2">
    <source>
        <dbReference type="ARBA" id="ARBA00022741"/>
    </source>
</evidence>
<dbReference type="InterPro" id="IPR002423">
    <property type="entry name" value="Cpn60/GroEL/TCP-1"/>
</dbReference>
<dbReference type="InterPro" id="IPR017998">
    <property type="entry name" value="Chaperone_TCP-1"/>
</dbReference>
<keyword evidence="4 5" id="KW-0143">Chaperone</keyword>
<evidence type="ECO:0000313" key="6">
    <source>
        <dbReference type="Proteomes" id="UP000887540"/>
    </source>
</evidence>